<dbReference type="InterPro" id="IPR003594">
    <property type="entry name" value="HATPase_dom"/>
</dbReference>
<evidence type="ECO:0000256" key="5">
    <source>
        <dbReference type="ARBA" id="ARBA00022679"/>
    </source>
</evidence>
<feature type="domain" description="PAC" evidence="15">
    <location>
        <begin position="91"/>
        <end position="143"/>
    </location>
</feature>
<dbReference type="NCBIfam" id="TIGR00229">
    <property type="entry name" value="sensory_box"/>
    <property type="match status" value="3"/>
</dbReference>
<keyword evidence="7" id="KW-0547">Nucleotide-binding</keyword>
<dbReference type="EMBL" id="CP043494">
    <property type="protein sequence ID" value="WNG43818.1"/>
    <property type="molecule type" value="Genomic_DNA"/>
</dbReference>
<evidence type="ECO:0000256" key="4">
    <source>
        <dbReference type="ARBA" id="ARBA00022553"/>
    </source>
</evidence>
<dbReference type="InterPro" id="IPR004358">
    <property type="entry name" value="Sig_transdc_His_kin-like_C"/>
</dbReference>
<dbReference type="SUPFAM" id="SSF47384">
    <property type="entry name" value="Homodimeric domain of signal transducing histidine kinase"/>
    <property type="match status" value="1"/>
</dbReference>
<gene>
    <name evidence="16" type="ORF">F0U60_06695</name>
</gene>
<dbReference type="Gene3D" id="3.30.565.10">
    <property type="entry name" value="Histidine kinase-like ATPase, C-terminal domain"/>
    <property type="match status" value="1"/>
</dbReference>
<dbReference type="CDD" id="cd00130">
    <property type="entry name" value="PAS"/>
    <property type="match status" value="3"/>
</dbReference>
<keyword evidence="11" id="KW-0902">Two-component regulatory system</keyword>
<evidence type="ECO:0000313" key="16">
    <source>
        <dbReference type="EMBL" id="WNG43818.1"/>
    </source>
</evidence>
<dbReference type="InterPro" id="IPR036097">
    <property type="entry name" value="HisK_dim/P_sf"/>
</dbReference>
<dbReference type="InterPro" id="IPR000014">
    <property type="entry name" value="PAS"/>
</dbReference>
<keyword evidence="9" id="KW-0067">ATP-binding</keyword>
<evidence type="ECO:0000259" key="14">
    <source>
        <dbReference type="PROSITE" id="PS50112"/>
    </source>
</evidence>
<evidence type="ECO:0000256" key="1">
    <source>
        <dbReference type="ARBA" id="ARBA00000085"/>
    </source>
</evidence>
<keyword evidence="12" id="KW-0472">Membrane</keyword>
<keyword evidence="10" id="KW-1133">Transmembrane helix</keyword>
<feature type="domain" description="Histidine kinase" evidence="13">
    <location>
        <begin position="416"/>
        <end position="630"/>
    </location>
</feature>
<feature type="domain" description="PAS" evidence="14">
    <location>
        <begin position="144"/>
        <end position="192"/>
    </location>
</feature>
<dbReference type="Pfam" id="PF13426">
    <property type="entry name" value="PAS_9"/>
    <property type="match status" value="3"/>
</dbReference>
<dbReference type="SUPFAM" id="SSF55874">
    <property type="entry name" value="ATPase domain of HSP90 chaperone/DNA topoisomerase II/histidine kinase"/>
    <property type="match status" value="1"/>
</dbReference>
<evidence type="ECO:0000256" key="11">
    <source>
        <dbReference type="ARBA" id="ARBA00023012"/>
    </source>
</evidence>
<keyword evidence="4" id="KW-0597">Phosphoprotein</keyword>
<keyword evidence="6" id="KW-0812">Transmembrane</keyword>
<dbReference type="InterPro" id="IPR001610">
    <property type="entry name" value="PAC"/>
</dbReference>
<dbReference type="RefSeq" id="WP_395815558.1">
    <property type="nucleotide sequence ID" value="NZ_CP043494.1"/>
</dbReference>
<evidence type="ECO:0000259" key="15">
    <source>
        <dbReference type="PROSITE" id="PS50113"/>
    </source>
</evidence>
<evidence type="ECO:0000256" key="10">
    <source>
        <dbReference type="ARBA" id="ARBA00022989"/>
    </source>
</evidence>
<accession>A0ABY9WJL6</accession>
<feature type="domain" description="PAC" evidence="15">
    <location>
        <begin position="347"/>
        <end position="399"/>
    </location>
</feature>
<dbReference type="SMART" id="SM00387">
    <property type="entry name" value="HATPase_c"/>
    <property type="match status" value="1"/>
</dbReference>
<feature type="domain" description="PAS" evidence="14">
    <location>
        <begin position="16"/>
        <end position="69"/>
    </location>
</feature>
<dbReference type="InterPro" id="IPR000700">
    <property type="entry name" value="PAS-assoc_C"/>
</dbReference>
<comment type="subcellular location">
    <subcellularLocation>
        <location evidence="2">Membrane</location>
        <topology evidence="2">Multi-pass membrane protein</topology>
    </subcellularLocation>
</comment>
<comment type="catalytic activity">
    <reaction evidence="1">
        <text>ATP + protein L-histidine = ADP + protein N-phospho-L-histidine.</text>
        <dbReference type="EC" id="2.7.13.3"/>
    </reaction>
</comment>
<keyword evidence="8 16" id="KW-0418">Kinase</keyword>
<protein>
    <recommendedName>
        <fullName evidence="3">histidine kinase</fullName>
        <ecNumber evidence="3">2.7.13.3</ecNumber>
    </recommendedName>
</protein>
<keyword evidence="17" id="KW-1185">Reference proteome</keyword>
<dbReference type="SMART" id="SM00086">
    <property type="entry name" value="PAC"/>
    <property type="match status" value="3"/>
</dbReference>
<proteinExistence type="predicted"/>
<evidence type="ECO:0000256" key="12">
    <source>
        <dbReference type="ARBA" id="ARBA00023136"/>
    </source>
</evidence>
<dbReference type="InterPro" id="IPR003661">
    <property type="entry name" value="HisK_dim/P_dom"/>
</dbReference>
<evidence type="ECO:0000256" key="8">
    <source>
        <dbReference type="ARBA" id="ARBA00022777"/>
    </source>
</evidence>
<dbReference type="InterPro" id="IPR005467">
    <property type="entry name" value="His_kinase_dom"/>
</dbReference>
<dbReference type="InterPro" id="IPR035965">
    <property type="entry name" value="PAS-like_dom_sf"/>
</dbReference>
<evidence type="ECO:0000259" key="13">
    <source>
        <dbReference type="PROSITE" id="PS50109"/>
    </source>
</evidence>
<sequence>MPEQNPRRWAGHASPDEELARLLIESIDNYAIFMLDPSGRVESWNSGAERIKGYSAGEVLGRHFSLFYPPGEIIAGKCEYALRCATEQGRFTDEGWRLRKNGERFWASVTLTAMRDATGQLRGFAKITKDLTERRLAEEQLRRSEEQFRLLVSGVKDYAIFMLDTEGRVLTWNSGAQRIKGYEAREIIGQSLSRFYTDEAVALGRPWDLLGEAARHGRVEDEGWRVRKDGSLIWANVVITAVYDETGKLRGFAKVTRDLSERRKVEERLRRSEERFRLLVSSVRDYAIFMLDTDGRVMTWNEGAASITGYTAKEIVGEPVALLYPPEEVAKNKPALDIETAKREGRLEEEGWRLRKDGTTYQARVTLSPVYDATGALMGFAKVTRDLTESKRAEDERVRLAQAQEAIRMRDEFLSIASHELKTPLTALQLQLQSMRERLDAVEPKTHAKLERAVRSTERLSDLIEKLLDVSRLSSGQLTLHLERFDLLTAVNDVTERLREAATHASCEVRLQSGQPIEGDWDRLRIEQVLTNLLSNAFKYAAGSPIELSVSREGPDARLVVTDKGPGIPEKDLPRLFGRFERAASIRHYGGLGLGLYVSREIVEAHGGSISASNQPGGGACFTIRLPAVPPAQGETASRPE</sequence>
<dbReference type="CDD" id="cd00082">
    <property type="entry name" value="HisKA"/>
    <property type="match status" value="1"/>
</dbReference>
<dbReference type="Pfam" id="PF02518">
    <property type="entry name" value="HATPase_c"/>
    <property type="match status" value="1"/>
</dbReference>
<dbReference type="SMART" id="SM00388">
    <property type="entry name" value="HisKA"/>
    <property type="match status" value="1"/>
</dbReference>
<evidence type="ECO:0000256" key="9">
    <source>
        <dbReference type="ARBA" id="ARBA00022840"/>
    </source>
</evidence>
<dbReference type="PANTHER" id="PTHR42878">
    <property type="entry name" value="TWO-COMPONENT HISTIDINE KINASE"/>
    <property type="match status" value="1"/>
</dbReference>
<dbReference type="InterPro" id="IPR036890">
    <property type="entry name" value="HATPase_C_sf"/>
</dbReference>
<dbReference type="SUPFAM" id="SSF55785">
    <property type="entry name" value="PYP-like sensor domain (PAS domain)"/>
    <property type="match status" value="3"/>
</dbReference>
<evidence type="ECO:0000256" key="6">
    <source>
        <dbReference type="ARBA" id="ARBA00022692"/>
    </source>
</evidence>
<dbReference type="PROSITE" id="PS50109">
    <property type="entry name" value="HIS_KIN"/>
    <property type="match status" value="1"/>
</dbReference>
<dbReference type="PANTHER" id="PTHR42878:SF7">
    <property type="entry name" value="SENSOR HISTIDINE KINASE GLRK"/>
    <property type="match status" value="1"/>
</dbReference>
<evidence type="ECO:0000256" key="2">
    <source>
        <dbReference type="ARBA" id="ARBA00004141"/>
    </source>
</evidence>
<dbReference type="Pfam" id="PF00512">
    <property type="entry name" value="HisKA"/>
    <property type="match status" value="1"/>
</dbReference>
<dbReference type="CDD" id="cd00075">
    <property type="entry name" value="HATPase"/>
    <property type="match status" value="1"/>
</dbReference>
<feature type="domain" description="PAS" evidence="14">
    <location>
        <begin position="272"/>
        <end position="345"/>
    </location>
</feature>
<keyword evidence="5" id="KW-0808">Transferase</keyword>
<organism evidence="16 17">
    <name type="scientific">Archangium minus</name>
    <dbReference type="NCBI Taxonomy" id="83450"/>
    <lineage>
        <taxon>Bacteria</taxon>
        <taxon>Pseudomonadati</taxon>
        <taxon>Myxococcota</taxon>
        <taxon>Myxococcia</taxon>
        <taxon>Myxococcales</taxon>
        <taxon>Cystobacterineae</taxon>
        <taxon>Archangiaceae</taxon>
        <taxon>Archangium</taxon>
    </lineage>
</organism>
<dbReference type="Gene3D" id="1.10.287.130">
    <property type="match status" value="1"/>
</dbReference>
<dbReference type="PROSITE" id="PS50112">
    <property type="entry name" value="PAS"/>
    <property type="match status" value="3"/>
</dbReference>
<dbReference type="InterPro" id="IPR050351">
    <property type="entry name" value="BphY/WalK/GraS-like"/>
</dbReference>
<dbReference type="PRINTS" id="PR00344">
    <property type="entry name" value="BCTRLSENSOR"/>
</dbReference>
<dbReference type="SMART" id="SM00091">
    <property type="entry name" value="PAS"/>
    <property type="match status" value="3"/>
</dbReference>
<evidence type="ECO:0000256" key="3">
    <source>
        <dbReference type="ARBA" id="ARBA00012438"/>
    </source>
</evidence>
<dbReference type="EC" id="2.7.13.3" evidence="3"/>
<dbReference type="GO" id="GO:0016301">
    <property type="term" value="F:kinase activity"/>
    <property type="evidence" value="ECO:0007669"/>
    <property type="project" value="UniProtKB-KW"/>
</dbReference>
<dbReference type="Gene3D" id="3.30.450.20">
    <property type="entry name" value="PAS domain"/>
    <property type="match status" value="3"/>
</dbReference>
<dbReference type="Proteomes" id="UP001611383">
    <property type="component" value="Chromosome"/>
</dbReference>
<feature type="domain" description="PAC" evidence="15">
    <location>
        <begin position="219"/>
        <end position="271"/>
    </location>
</feature>
<evidence type="ECO:0000313" key="17">
    <source>
        <dbReference type="Proteomes" id="UP001611383"/>
    </source>
</evidence>
<reference evidence="16 17" key="1">
    <citation type="submission" date="2019-08" db="EMBL/GenBank/DDBJ databases">
        <title>Archangium and Cystobacter genomes.</title>
        <authorList>
            <person name="Chen I.-C.K."/>
            <person name="Wielgoss S."/>
        </authorList>
    </citation>
    <scope>NUCLEOTIDE SEQUENCE [LARGE SCALE GENOMIC DNA]</scope>
    <source>
        <strain evidence="16 17">Cbm 6</strain>
    </source>
</reference>
<dbReference type="PROSITE" id="PS50113">
    <property type="entry name" value="PAC"/>
    <property type="match status" value="3"/>
</dbReference>
<evidence type="ECO:0000256" key="7">
    <source>
        <dbReference type="ARBA" id="ARBA00022741"/>
    </source>
</evidence>
<name>A0ABY9WJL6_9BACT</name>